<feature type="region of interest" description="Disordered" evidence="1">
    <location>
        <begin position="155"/>
        <end position="193"/>
    </location>
</feature>
<organism evidence="2 3">
    <name type="scientific">Alternaria panax</name>
    <dbReference type="NCBI Taxonomy" id="48097"/>
    <lineage>
        <taxon>Eukaryota</taxon>
        <taxon>Fungi</taxon>
        <taxon>Dikarya</taxon>
        <taxon>Ascomycota</taxon>
        <taxon>Pezizomycotina</taxon>
        <taxon>Dothideomycetes</taxon>
        <taxon>Pleosporomycetidae</taxon>
        <taxon>Pleosporales</taxon>
        <taxon>Pleosporineae</taxon>
        <taxon>Pleosporaceae</taxon>
        <taxon>Alternaria</taxon>
        <taxon>Alternaria sect. Panax</taxon>
    </lineage>
</organism>
<dbReference type="Proteomes" id="UP001199106">
    <property type="component" value="Unassembled WGS sequence"/>
</dbReference>
<accession>A0AAD4FDD8</accession>
<protein>
    <submittedName>
        <fullName evidence="2">Uncharacterized protein</fullName>
    </submittedName>
</protein>
<name>A0AAD4FDD8_9PLEO</name>
<feature type="compositionally biased region" description="Basic and acidic residues" evidence="1">
    <location>
        <begin position="156"/>
        <end position="167"/>
    </location>
</feature>
<evidence type="ECO:0000313" key="2">
    <source>
        <dbReference type="EMBL" id="KAG9186768.1"/>
    </source>
</evidence>
<reference evidence="2" key="1">
    <citation type="submission" date="2021-07" db="EMBL/GenBank/DDBJ databases">
        <title>Genome Resource of American Ginseng Black Spot Pathogen Alternaria panax.</title>
        <authorList>
            <person name="Qiu C."/>
            <person name="Wang W."/>
            <person name="Liu Z."/>
        </authorList>
    </citation>
    <scope>NUCLEOTIDE SEQUENCE</scope>
    <source>
        <strain evidence="2">BNCC115425</strain>
    </source>
</reference>
<sequence>MTLAQQNSGLAIHGDNLILLEVNDNWSNGTWHSQQPEPIDYQLYANKFCLPNEVGSWTEKQGCKIGALPQYIVNTTEEADVAVAMKWATNRNIRIIVKGTGQDLNGRSSGASSLSIWTHNFRNLTRNTAWRAANVSSPAEDVFIVGFWPKIGQRPQIRDRSRPECRSRRLHPRRMPQSGISSGPANDFCDANRTRPCRQRGPEPRLLLGAGAGQYSVVTEYMIKHHPAPRNVIMASVQTKSSGRMNASMEASWSAIATWLSALPDLIDAGLASAATVAAGSTAPKFLPEISVSNGPFTGIALNRVFWASNTTPDAVEALVQPILSKLLATNTNNTSTNTSLISTSMTT</sequence>
<dbReference type="EMBL" id="JAANER010000008">
    <property type="protein sequence ID" value="KAG9186768.1"/>
    <property type="molecule type" value="Genomic_DNA"/>
</dbReference>
<dbReference type="InterPro" id="IPR016169">
    <property type="entry name" value="FAD-bd_PCMH_sub2"/>
</dbReference>
<evidence type="ECO:0000256" key="1">
    <source>
        <dbReference type="SAM" id="MobiDB-lite"/>
    </source>
</evidence>
<keyword evidence="3" id="KW-1185">Reference proteome</keyword>
<dbReference type="Gene3D" id="3.40.462.20">
    <property type="match status" value="1"/>
</dbReference>
<dbReference type="AlphaFoldDB" id="A0AAD4FDD8"/>
<dbReference type="GO" id="GO:0050660">
    <property type="term" value="F:flavin adenine dinucleotide binding"/>
    <property type="evidence" value="ECO:0007669"/>
    <property type="project" value="InterPro"/>
</dbReference>
<gene>
    <name evidence="2" type="ORF">G6011_09876</name>
</gene>
<dbReference type="SUPFAM" id="SSF56176">
    <property type="entry name" value="FAD-binding/transporter-associated domain-like"/>
    <property type="match status" value="1"/>
</dbReference>
<evidence type="ECO:0000313" key="3">
    <source>
        <dbReference type="Proteomes" id="UP001199106"/>
    </source>
</evidence>
<proteinExistence type="predicted"/>
<dbReference type="Gene3D" id="3.30.465.10">
    <property type="match status" value="2"/>
</dbReference>
<dbReference type="InterPro" id="IPR036318">
    <property type="entry name" value="FAD-bd_PCMH-like_sf"/>
</dbReference>
<comment type="caution">
    <text evidence="2">The sequence shown here is derived from an EMBL/GenBank/DDBJ whole genome shotgun (WGS) entry which is preliminary data.</text>
</comment>